<evidence type="ECO:0000313" key="2">
    <source>
        <dbReference type="EMBL" id="KAA3672362.1"/>
    </source>
</evidence>
<dbReference type="AlphaFoldDB" id="A0A5J4N9Z9"/>
<feature type="compositionally biased region" description="Polar residues" evidence="1">
    <location>
        <begin position="462"/>
        <end position="475"/>
    </location>
</feature>
<evidence type="ECO:0000313" key="3">
    <source>
        <dbReference type="Proteomes" id="UP000324629"/>
    </source>
</evidence>
<comment type="caution">
    <text evidence="2">The sequence shown here is derived from an EMBL/GenBank/DDBJ whole genome shotgun (WGS) entry which is preliminary data.</text>
</comment>
<dbReference type="EMBL" id="QNGE01005001">
    <property type="protein sequence ID" value="KAA3672362.1"/>
    <property type="molecule type" value="Genomic_DNA"/>
</dbReference>
<keyword evidence="3" id="KW-1185">Reference proteome</keyword>
<feature type="compositionally biased region" description="Low complexity" evidence="1">
    <location>
        <begin position="21"/>
        <end position="41"/>
    </location>
</feature>
<gene>
    <name evidence="2" type="ORF">DEA37_0013992</name>
</gene>
<feature type="region of interest" description="Disordered" evidence="1">
    <location>
        <begin position="19"/>
        <end position="41"/>
    </location>
</feature>
<proteinExistence type="predicted"/>
<feature type="region of interest" description="Disordered" evidence="1">
    <location>
        <begin position="444"/>
        <end position="481"/>
    </location>
</feature>
<feature type="compositionally biased region" description="Polar residues" evidence="1">
    <location>
        <begin position="444"/>
        <end position="453"/>
    </location>
</feature>
<sequence length="481" mass="52123">MYPRTTQYKPTLRVGIQKATSSPQVSLQSSHSIASTLPSPTSSVSLTGLYSPVDPSLGTPTPQTLAEIESSWQIARQRSNCNQLHIRDEGDTLCNSGVTPKEFASATNVVDPTAKTDHQLAPRSQTLLCNLLSPILCSSPSTASSLSTVSLVDGPNNDGESRVNLQKLEQPMQKTTPHCPWSPTISSFARHAAPVGEKHVLLLSNALPKPNVSVNLPPLHLRIPSQPTDNKPLVDHASVSHCEVTSSVVSEPSCIILSSESVSVANSTETGLKSEDELMSCAPDLDTRPARKPPNTCIRHGNSHAHKHHCKHRRIASKFRDRTQTQSTARRCKCLEKCHHEQRATTYRPQNLPSLSNQDSQEDVKHITSQRSCTCFVGTKAHTRDKVSQAVGCVQSFRDNFTEPPCYTEEPVDSSRVEIGVDMSGDFPPTTSRSDVQNQVYLLLSSSGQSSPATEGPATEISPPSQEGRTASKTTFAPDCA</sequence>
<name>A0A5J4N9Z9_9TREM</name>
<organism evidence="2 3">
    <name type="scientific">Paragonimus westermani</name>
    <dbReference type="NCBI Taxonomy" id="34504"/>
    <lineage>
        <taxon>Eukaryota</taxon>
        <taxon>Metazoa</taxon>
        <taxon>Spiralia</taxon>
        <taxon>Lophotrochozoa</taxon>
        <taxon>Platyhelminthes</taxon>
        <taxon>Trematoda</taxon>
        <taxon>Digenea</taxon>
        <taxon>Plagiorchiida</taxon>
        <taxon>Troglotremata</taxon>
        <taxon>Troglotrematidae</taxon>
        <taxon>Paragonimus</taxon>
    </lineage>
</organism>
<dbReference type="Proteomes" id="UP000324629">
    <property type="component" value="Unassembled WGS sequence"/>
</dbReference>
<accession>A0A5J4N9Z9</accession>
<evidence type="ECO:0000256" key="1">
    <source>
        <dbReference type="SAM" id="MobiDB-lite"/>
    </source>
</evidence>
<protein>
    <submittedName>
        <fullName evidence="2">Uncharacterized protein</fullName>
    </submittedName>
</protein>
<reference evidence="2 3" key="1">
    <citation type="journal article" date="2019" name="Gigascience">
        <title>Whole-genome sequence of the oriental lung fluke Paragonimus westermani.</title>
        <authorList>
            <person name="Oey H."/>
            <person name="Zakrzewski M."/>
            <person name="Narain K."/>
            <person name="Devi K.R."/>
            <person name="Agatsuma T."/>
            <person name="Nawaratna S."/>
            <person name="Gobert G.N."/>
            <person name="Jones M.K."/>
            <person name="Ragan M.A."/>
            <person name="McManus D.P."/>
            <person name="Krause L."/>
        </authorList>
    </citation>
    <scope>NUCLEOTIDE SEQUENCE [LARGE SCALE GENOMIC DNA]</scope>
    <source>
        <strain evidence="2 3">IND2009</strain>
    </source>
</reference>